<feature type="region of interest" description="Disordered" evidence="1">
    <location>
        <begin position="58"/>
        <end position="80"/>
    </location>
</feature>
<dbReference type="InterPro" id="IPR026834">
    <property type="entry name" value="LHH"/>
</dbReference>
<evidence type="ECO:0000256" key="1">
    <source>
        <dbReference type="SAM" id="MobiDB-lite"/>
    </source>
</evidence>
<dbReference type="Proteomes" id="UP000324574">
    <property type="component" value="Unassembled WGS sequence"/>
</dbReference>
<sequence>MALETIATILKEVGKISETAIKELPKDKIENIKSAGDGVLAKLDDIKNLTPEKLKMQAKENITKKQTEDNSDANESININELTDEEKRKIKKETGWSDEIINRINSMEQYEIYKNAGLVEADINGRKVLIKKDIDLDYKDPKTGETNRERMEKGRSPIDSKTGEKIELHHMGQEFASPFAELLENSEHGDGNHKTLHTKDKDSFRNDKEKEIEYNKQKAEHWKTRLNQLEK</sequence>
<dbReference type="AlphaFoldDB" id="A0A5C8FAG6"/>
<feature type="region of interest" description="Disordered" evidence="1">
    <location>
        <begin position="138"/>
        <end position="163"/>
    </location>
</feature>
<feature type="compositionally biased region" description="Basic and acidic residues" evidence="1">
    <location>
        <begin position="58"/>
        <end position="68"/>
    </location>
</feature>
<organism evidence="3 4">
    <name type="scientific">Brachyspira aalborgi</name>
    <dbReference type="NCBI Taxonomy" id="29522"/>
    <lineage>
        <taxon>Bacteria</taxon>
        <taxon>Pseudomonadati</taxon>
        <taxon>Spirochaetota</taxon>
        <taxon>Spirochaetia</taxon>
        <taxon>Brachyspirales</taxon>
        <taxon>Brachyspiraceae</taxon>
        <taxon>Brachyspira</taxon>
    </lineage>
</organism>
<evidence type="ECO:0000313" key="3">
    <source>
        <dbReference type="EMBL" id="TXJ46424.1"/>
    </source>
</evidence>
<dbReference type="Pfam" id="PF14411">
    <property type="entry name" value="LHH"/>
    <property type="match status" value="1"/>
</dbReference>
<evidence type="ECO:0000259" key="2">
    <source>
        <dbReference type="Pfam" id="PF14411"/>
    </source>
</evidence>
<reference evidence="3 4" key="1">
    <citation type="journal article" date="1992" name="Lakartidningen">
        <title>[Penicillin V and not amoxicillin is the first choice preparation in acute otitis].</title>
        <authorList>
            <person name="Kamme C."/>
            <person name="Lundgren K."/>
            <person name="Prellner K."/>
        </authorList>
    </citation>
    <scope>NUCLEOTIDE SEQUENCE [LARGE SCALE GENOMIC DNA]</scope>
    <source>
        <strain evidence="3 4">PC3714II</strain>
    </source>
</reference>
<dbReference type="EMBL" id="SAYG01000003">
    <property type="protein sequence ID" value="TXJ46424.1"/>
    <property type="molecule type" value="Genomic_DNA"/>
</dbReference>
<feature type="domain" description="LHH" evidence="2">
    <location>
        <begin position="146"/>
        <end position="228"/>
    </location>
</feature>
<feature type="region of interest" description="Disordered" evidence="1">
    <location>
        <begin position="184"/>
        <end position="209"/>
    </location>
</feature>
<accession>A0A5C8FAG6</accession>
<name>A0A5C8FAG6_9SPIR</name>
<gene>
    <name evidence="3" type="ORF">EPJ70_01630</name>
</gene>
<dbReference type="RefSeq" id="WP_147525783.1">
    <property type="nucleotide sequence ID" value="NZ_SAYG01000003.1"/>
</dbReference>
<protein>
    <recommendedName>
        <fullName evidence="2">LHH domain-containing protein</fullName>
    </recommendedName>
</protein>
<comment type="caution">
    <text evidence="3">The sequence shown here is derived from an EMBL/GenBank/DDBJ whole genome shotgun (WGS) entry which is preliminary data.</text>
</comment>
<evidence type="ECO:0000313" key="4">
    <source>
        <dbReference type="Proteomes" id="UP000324574"/>
    </source>
</evidence>
<feature type="compositionally biased region" description="Basic and acidic residues" evidence="1">
    <location>
        <begin position="185"/>
        <end position="209"/>
    </location>
</feature>
<proteinExistence type="predicted"/>